<feature type="repeat" description="ANK" evidence="6">
    <location>
        <begin position="711"/>
        <end position="743"/>
    </location>
</feature>
<feature type="repeat" description="ANK" evidence="6">
    <location>
        <begin position="612"/>
        <end position="644"/>
    </location>
</feature>
<feature type="compositionally biased region" description="Basic and acidic residues" evidence="8">
    <location>
        <begin position="1653"/>
        <end position="1666"/>
    </location>
</feature>
<feature type="region of interest" description="Disordered" evidence="8">
    <location>
        <begin position="4438"/>
        <end position="4469"/>
    </location>
</feature>
<dbReference type="PANTHER" id="PTHR24198">
    <property type="entry name" value="ANKYRIN REPEAT AND PROTEIN KINASE DOMAIN-CONTAINING PROTEIN"/>
    <property type="match status" value="1"/>
</dbReference>
<feature type="compositionally biased region" description="Basic and acidic residues" evidence="8">
    <location>
        <begin position="2425"/>
        <end position="2474"/>
    </location>
</feature>
<feature type="compositionally biased region" description="Basic and acidic residues" evidence="8">
    <location>
        <begin position="3712"/>
        <end position="3764"/>
    </location>
</feature>
<dbReference type="InterPro" id="IPR036770">
    <property type="entry name" value="Ankyrin_rpt-contain_sf"/>
</dbReference>
<feature type="compositionally biased region" description="Low complexity" evidence="8">
    <location>
        <begin position="1667"/>
        <end position="1677"/>
    </location>
</feature>
<feature type="compositionally biased region" description="Acidic residues" evidence="8">
    <location>
        <begin position="4320"/>
        <end position="4329"/>
    </location>
</feature>
<dbReference type="Gene3D" id="2.60.40.2660">
    <property type="match status" value="1"/>
</dbReference>
<dbReference type="PROSITE" id="PS50017">
    <property type="entry name" value="DEATH_DOMAIN"/>
    <property type="match status" value="1"/>
</dbReference>
<accession>A0A8S4R4D1</accession>
<dbReference type="Pfam" id="PF13857">
    <property type="entry name" value="Ank_5"/>
    <property type="match status" value="1"/>
</dbReference>
<dbReference type="FunFam" id="2.60.220.30:FF:000009">
    <property type="entry name" value="Ankyrin 2, isoform G"/>
    <property type="match status" value="1"/>
</dbReference>
<feature type="region of interest" description="Disordered" evidence="8">
    <location>
        <begin position="4310"/>
        <end position="4329"/>
    </location>
</feature>
<feature type="region of interest" description="Disordered" evidence="8">
    <location>
        <begin position="5606"/>
        <end position="5660"/>
    </location>
</feature>
<feature type="region of interest" description="Disordered" evidence="8">
    <location>
        <begin position="5224"/>
        <end position="5288"/>
    </location>
</feature>
<feature type="compositionally biased region" description="Polar residues" evidence="8">
    <location>
        <begin position="5267"/>
        <end position="5284"/>
    </location>
</feature>
<feature type="compositionally biased region" description="Polar residues" evidence="8">
    <location>
        <begin position="4006"/>
        <end position="4028"/>
    </location>
</feature>
<feature type="repeat" description="ANK" evidence="6">
    <location>
        <begin position="90"/>
        <end position="122"/>
    </location>
</feature>
<feature type="compositionally biased region" description="Acidic residues" evidence="8">
    <location>
        <begin position="3546"/>
        <end position="3556"/>
    </location>
</feature>
<feature type="domain" description="Death" evidence="9">
    <location>
        <begin position="1487"/>
        <end position="1563"/>
    </location>
</feature>
<feature type="compositionally biased region" description="Polar residues" evidence="8">
    <location>
        <begin position="5243"/>
        <end position="5260"/>
    </location>
</feature>
<feature type="repeat" description="ANK" evidence="6">
    <location>
        <begin position="218"/>
        <end position="250"/>
    </location>
</feature>
<dbReference type="Gene3D" id="2.60.220.30">
    <property type="match status" value="2"/>
</dbReference>
<dbReference type="GO" id="GO:0005856">
    <property type="term" value="C:cytoskeleton"/>
    <property type="evidence" value="ECO:0007669"/>
    <property type="project" value="UniProtKB-SubCell"/>
</dbReference>
<keyword evidence="2" id="KW-0597">Phosphoprotein</keyword>
<feature type="region of interest" description="Disordered" evidence="8">
    <location>
        <begin position="5909"/>
        <end position="5928"/>
    </location>
</feature>
<evidence type="ECO:0000256" key="2">
    <source>
        <dbReference type="ARBA" id="ARBA00022553"/>
    </source>
</evidence>
<feature type="repeat" description="ANK" evidence="6">
    <location>
        <begin position="810"/>
        <end position="842"/>
    </location>
</feature>
<keyword evidence="3" id="KW-0677">Repeat</keyword>
<dbReference type="Pfam" id="PF12796">
    <property type="entry name" value="Ank_2"/>
    <property type="match status" value="6"/>
</dbReference>
<feature type="compositionally biased region" description="Polar residues" evidence="8">
    <location>
        <begin position="3632"/>
        <end position="3641"/>
    </location>
</feature>
<feature type="compositionally biased region" description="Polar residues" evidence="8">
    <location>
        <begin position="3070"/>
        <end position="3080"/>
    </location>
</feature>
<feature type="compositionally biased region" description="Basic and acidic residues" evidence="8">
    <location>
        <begin position="4863"/>
        <end position="4873"/>
    </location>
</feature>
<feature type="compositionally biased region" description="Low complexity" evidence="8">
    <location>
        <begin position="5616"/>
        <end position="5652"/>
    </location>
</feature>
<feature type="region of interest" description="Disordered" evidence="8">
    <location>
        <begin position="2286"/>
        <end position="2340"/>
    </location>
</feature>
<keyword evidence="5" id="KW-0963">Cytoplasm</keyword>
<feature type="repeat" description="ANK" evidence="6">
    <location>
        <begin position="645"/>
        <end position="677"/>
    </location>
</feature>
<feature type="repeat" description="ANK" evidence="6">
    <location>
        <begin position="513"/>
        <end position="545"/>
    </location>
</feature>
<proteinExistence type="predicted"/>
<name>A0A8S4R4D1_9NEOP</name>
<dbReference type="Pfam" id="PF17809">
    <property type="entry name" value="UPA_2"/>
    <property type="match status" value="1"/>
</dbReference>
<feature type="compositionally biased region" description="Basic and acidic residues" evidence="8">
    <location>
        <begin position="1824"/>
        <end position="1846"/>
    </location>
</feature>
<evidence type="ECO:0000256" key="7">
    <source>
        <dbReference type="SAM" id="Coils"/>
    </source>
</evidence>
<sequence length="6126" mass="679319">MISTHGAKSEKSTIVNAFNPRTFDFIALQLTSGCGRQHRIPASSARRSHRQNHQPSRAGGGHQCQQRYGHVEVVRELLQRGAAIDAATKKGNTALHIASLAGQEAVVKLLVQNGAQVNIQSQNGFTPLYMAAQENHDGVVKFLLSNGANQSLATEDGFTPLAVAMQQGHEKVVAVLLEADTRGRVRLPALHIAAKKDDVKAANLLLENEHNPDVTSKSGFTPLHIAAHYGNESVARLLLAKGADVNCAAKHNICPLHVAAKWGKENMVSLLCDNGANVEARTRDGLTPLHCAARSGHERVVESLLDRGAPITSKSKEVRAGIRTRPAESKVELLPTALSPLPTPLRLRLMDPWHFDGRVPHIHDLPGATVSAVNLSRRSWNGLAPLHMAAQGDHSEAARVLLSRRAPVDDVTVDYLTALHVAAHCGHAKVAKLLLDRNADANARALNGFTPLHIACKKNRIKVVELLLKYGASIQATTESGLTPLHVASFMGCMNIVIYLLQHEANPDVPTVRGETPLHLAARANQTDIIRILLRNGAAVEAKAREKQTPLHIASRLGNVDIAVLLLQHGADVRAMTADHYNALHIAAKQHNHDVAAALIEHNAPLTATTKKGFTALHLAAKYGNLKVANLLLAHGAYPDQAGKNGMTPLHIAAQYDQQAVANTLLEKGADAKAVAKNGHTPLHIAARKNQMETAATLLEYGALTNAESKAGFTPLHLAAQQGHTEMCSLLLEHGAEVDQQAKNGLAALHLSAQEDRVPVAQLLVKNGAEVDICTKGGYTPLHIASHYGQTNMVRYLLDNDASVKAQTSHGYTALHHAAQQGHINIVNILLEHKADANATTVNGQTPLDIASKLGYVTVMETLKEVSEPSLAPASQDKYKVVAPETMLETFMSDSEEEGGEDTILNDQPYRYLTADDMKSLGDDSLPIDVTKDERTESAMSHKNIMEISQTSVNGIQYQPQQEVVVKSISRYSTAQAPEGYCYNVDPTQPNFLVSFLVDARGGALRGCRGGGVRVIVPPLSAQQPTRITCRYLKPSRINHMPPLMEGEALASRVLEMGPVSAKFLGPVILEVPHYASLRGKEREIVILRSDNGTSWREHNADATDDVVQDILNETLEIEVNCLSPETNEEERGWDAPRVTRILTHDFPQYFAVISRIRQEVHAIGPEGGMVSSSVVPQVQAVFPQGALTKKIKVGLQAQIIDSELTAKLLGRGVAVSPVVTVEPRRRKFHKAITLSMPAPRPHTQGMTNQYSTSSAPTLRLLCSISGGTNRAHWEDVTENTPLTFVNDCVSFTTTVSARYWLIDCRHVEDATKMATELYREAIHVPFMARFVVYAKRTDETQAQLRMFCVTDDKEDKALERIERFIQVAKSRDVEVHEGKSVHLEFGGNLVPVAKSGEQLSIPFRAFRENRMAFPVMIKTQDLEPICRCQFMRDPKVPKGEPSPTPIAVLNIMVPDDLAVDRTSPLPADLIPRRTEEQELAWRQRLSDPRLEDICNLLGKDWVALAYELGVSVATVNQIQAKRITAAEQAQLMLKLWKTQSGTKAQDNSIELALCRIGRDDIIAPQSELTNERRIQRNIYQERQASEEIEAYKEEDNKLKESIYDDDEITERVRSEDLDQDEAKYSPEEKSIVDKSDMDRTPTPSEESEDDEDVKRSVAERKEQITKKLSSSKIPSSKQKKELREEIIEIKTQIKPDIKKFQDIEQQAKAETKLEQKMRFKTSPDGIEAKTDKLVSIHKEQVVELSKEEIKQERTVDQFRKFDPASPAKPTPKHLQRHMRNESMRFPSGDFSNVTITPRKSITTETAEIRKSIDTKIETFTKESISQKEIDSARVEEKLDDGDKSPDLVTDEEKDVAEATLKDKINAFEIKISKEPPMDTSKTVKLTKEALKRHTQEQDHGLEYTQAFVRDQAKQLSNLESQKIIIETEKHTTTVKSVKETIQRFDTKIKHEDQYKQFPKTVRTDSTLVQVSSEEDSEFLKKSTDSETETESQTTVKVEKDKKFKFESYKDTFERVADLKETLDTKKRGSEKDKKTDDDDDRKDDDRVSIIKEHEIEKLLTDEKLKDEEIANIIEEKDVSLEEQTKERVEAQQSIASTKSDLSKHTKTDSVGSDIQDTQGRKVSQESPLPSGIDKTDSLADLQQSTERDVSYVSQTESKIYSKDSKHRSDSLDEASQFSDLDDQIGMSPAHKPPSERPFKEGRIIESEEQISIIETSRDQTIEFLKYETEHSAQIHTTILTPKDTEQVLTKESPVISAKARQFIETVPEDDSVQECFFSKRIYSDSLEDSDHTDSRRHSEADSLKSDQSDIKAKISSSEFDERAEYEGTADSGSGFGDEKFEESIGFTSIKIDSKVLESQKQDSDSASTQLDEPEESDVVFKKMAPKRHSRSESVSISKLSDLKDINMPVAKQEFQMIVTEAEDIEKSFEKDEPSDKISSESSREIEMSERKSSDGISDRISSEDAVTDKKTSSEEEPIKDDNLMQHKEKPKEITKSVPDTFKDIEKVDVTSLKGDSVAIAEEAKRQSVTSMGSGSVSELRLEEKRLSDAHSITESRDYTFEESEDDIGMHGTHINVKETPGSRQESETKIKASEKPADLLKLAKLTHGDSLDDVEGFPEDHVAEYVHKLPHIEETSLIPDKQITNRFLCREREEQIRREADFCENKLLIEQIDTTTKVKTEDDKIKLIQQESDDVSSSIKSKEMSSSEPLESITITAKPEINVSDDKKVVTEHKKGTAGEEITITTITEVSGGSTGVEIEKITVTESTKYPSGKEVVSVKVSENIKSHKIDDVLEESLSIIEGVPTVNGESEKLIFPVSKTTFDEKSDKEEFASLTESVKVESEHIEMSIKSIKATAPAPDNISSLEKETIETKPEKVVTLEDKYLAGKESVRMKQSETSTSHAKEIAPTILTEPGDESDEKVSVLKDTIEEVGKKTTSKEKTDTEFFLESKTDDTELGEKPVYEKELEGVSCHKDEMIPEIEKTMIFQDKQISTATESKIGESGEEITLSTVTENLESFSGQDNVRTTVTETAKYRSGEEIVSTHISESIKTHKTPKIEHQDSCGDKANTTSSSSMTPGFQREISEIPAEDEKVSTTTDTIVGSSGEEITTMTKTITKILPTGEEAVKTSVTITTKYPSGQQTVTTKVSECIRSHKEVVFATAASETSCLDNKDKITSISLKSDDITDEKDTIIDTKEETQIGSAGENITTTTVTKKTKIPMGEKIETTVTEVTKLPSGEGHISTKVSESIKTVEQDSKVTAVKQSKEFTEQKTEFQTISEPDKTEASQKITFIESAVDSISKISDSVSKDFSHKDITIEQVKPVIDDILQKGTIVVTARSPVLDKDIKIIGKEILETEKRSYDAKVPQKEERRHSCISPAISLERIAESEVEMEDEGEKLVVDISQTAKEDDLKTEMKKSDSAMKQMADNIEIIIKQASEDLDISSDEPGFEEKAEEQLQGQVSVDSIIEEAVQTVEGYLDEAAGKDPEDTILDQKEVVMSEDKSIPKERPGLIKSLSRDSGEIIIMPKKKQPRTFSVQSSPDEVEEQIYTDSESDMDKAKVLEIIEPTSDIDGKLPASSFDIKKIRTDSLDDADDFPEKEAEYFEDGEKYDDAEAYGVTAFKDKGQQDESAQCSSAQQDDDGKFTDKFEKKTHFVEGILRSDLVSKSTTESSVTTVISTLTKSSDEDQKSVLEDATSADLSRISGADLVKDPSKTSIDTKDESRIEDQLEDRGTPDLSKKSVDLTKDYSKSSIDSKDTSRDFATNELSKDSTVDLTKDYSKASIDSIKESSRSIDEKTFSEEQSSFDFSKTLASDASDGISKCKEYIEEEHSTSKVIHISTSSSQETSIMTESKLFSEPEEKSFDKTKLSDKTEIEKDLLEDLLEVHDQAKATDGSMDTKMTVEAMDSEVKKKLTFDDKQEYIDEKDDETDVPDISELNRRCSNLLEDISAQGALIRIDKSHVVQDISSKFSKTPPPSPVDLIMKERVKTDESTFDKHTGLQPKSSESSFLDASRQSPRASSAGDSLISETEAHQSELLIEDSEAPIGRSKSPTKHLADNMSFVNVDKPTITTGAIELVDRTIEKSIDVIDQIKKEIEEEMHKSTSSDTFYSESRIETSTSSSSIHKTVEGTQLKFQSIDPEAVMSDMISKFGSTVEYSTVLSHKETETRKISGQEFFSETKQVSSSDDDSLIIKTETSHELRGQEHEVKEKMTVKRDGEQTETSQKKMEKAHEATAKRSDKETKTVIKSTDDADIVTVDREFSEQGLYTGRQTKSEERMTALRDETVKKKHEVKISERDLSHEQWGKEYFTQPGELEDIKEDEDSKSRIAFIETNLKIVETDEIVSSVEVSEKGHVISSKVEHHKEESVIESKEHDDLSSDASHISSFKSEATDKKDSSELSPKSKSKSFKKNDEVYEVDFIKEIKISTSPVKSTFSRTGSQDTHSESEVVPELPHDDKTSETPKKDIVLKSPVKLLSSEDLILEVSVTRDGSSIDDSLAYLTKPELTYAVSSSNVTKSIETDIIETKSAIIETSIKTTKFDMSPSTLEISDDISTTSKDAMIKSGESIDTECMVKSLEYHEGEVLQKSMDSTVSAETLHASEFSTEADSAFLTGTDHKKEEIKLMKEKSTEDICSSGYDTDFSSAEFHGIKLESDRVPLDSFISTQPLADLSVLEKTIDEVKQSLEAAQVEIISEKSDGSIKYKQSPSEFQFKILISPERPEVIKEEPHHADIIMEKMATNLVKTSTHDEKDESQKSDSLSQKISSQEEITLSDEEKDTIHLKEPSPPLEGDISIRSDSGPHSILDTESEGLSDRNDSSKGSPEVKLRASKHIKSQLGVTERRSASEIENWSSSGESHYHSFEHSESRPLSSDVEVMMTAQSGTEYETALTSHDISSQSLRTSKDYYTAGSSLASRESMRSLDSDGSSHVASIDISDASETLVPSANELKEELMESSTYVEQFLHEQEKVPVSKVKEISDEEISGEDEEIKTDNVEPLGKMKRSHEMRFQPKDMIPEHFPLAGTSESIEFDDDSLKDKEGSDTTISSQLKTDEILSSSISKLEMSSSQSQIDLDKEEIQETINKSSVESDHAVPFSVAKIEKSRREFVDVESEIIPVGSEEYEEIQKFGSISTVAVKSSQNDAIFIKTVAKVDESLPMRPTGQPTQKEESKEEEFVKKVIQEISTIPFPITEKLPSQRELVDVEDDIIPVGSKQYEEILKSKSDSSVPMTKIEKSGSKTPDNQLESKQSSTSSLRTHEHLSTPQTPLSAPSQSSLSTENGREYVLDDMYDISETPELKSDLVTESSRSELVITTEEKALCTYEKEQDSPTSDEFEMVDKPCEMDDFVVIEEVAKEAQETDPEGKSVQIKAQKYVKRHDTEIEEYLSKTTKKQESSSSASGSLSDEELLQSELEQKKLQAQELAEIEAGKRWIQMQFEGDPRYDYERIPLEDIKEEEMTDFDASRIGSLSSQKESIGSYGSFRNSYGSLSESEMASRMRFRLKGENDDISISSLQEFENLERALMEQYQQHSSSSQDSLNGSLPRRYILSKSQGDDISISSLKEFEGLESACLEALKAELLAKQKEALLLADPKVVSGSFLEQEKRSYDDSSSSSPPFKSGSPGQKNGSPSQKSGSPSQKGGSPSQKVGSYGSPSQKLLADSAAIRKLIDQQLALEQRMQEARPKIVTVKKFDDRGAFFVPEPEPGKPETKSTEVTEECVKAASFVCAAAPSDGSAESIPGDCEEMMKILDQEENTKKQEEKTIAQTEGGVIEIVRTQTVIQQKFVDGKKVSETITSMDSEGGVDIPSRPKQYDDICMSIGSEMSSSLASQPSEIDSLMTVLERHPSDSEVVTFSKHTIITSSERFEDKPEDLDLSREGSAVRELSPSSGRSVAHSISGKYFTDPASGSWSGQDEELSSSGSFSRARADLMLGSTDSLEATSSNATRATYNYEVDTPMTGSLTSGGSNTMVSSLDTLDPVTAVQMESLEHQSTSEHHSQEYEVHEPDSDTEKLELDGRAPRAKERTIMFDSTDTLSAVSGDGSVREATVEAPAATFYIGDTPILRGDRPEEEEDDSQPVLSGSCPASLPPATQSSPPIPAQRRSLSMIPKPLQSSLNGTKK</sequence>
<feature type="region of interest" description="Disordered" evidence="8">
    <location>
        <begin position="1610"/>
        <end position="1682"/>
    </location>
</feature>
<feature type="compositionally biased region" description="Polar residues" evidence="8">
    <location>
        <begin position="3843"/>
        <end position="3855"/>
    </location>
</feature>
<keyword evidence="4 6" id="KW-0040">ANK repeat</keyword>
<feature type="coiled-coil region" evidence="7">
    <location>
        <begin position="5748"/>
        <end position="5775"/>
    </location>
</feature>
<feature type="region of interest" description="Disordered" evidence="8">
    <location>
        <begin position="4751"/>
        <end position="4878"/>
    </location>
</feature>
<feature type="region of interest" description="Disordered" evidence="8">
    <location>
        <begin position="5868"/>
        <end position="5901"/>
    </location>
</feature>
<feature type="repeat" description="ANK" evidence="6">
    <location>
        <begin position="284"/>
        <end position="316"/>
    </location>
</feature>
<feature type="region of interest" description="Disordered" evidence="8">
    <location>
        <begin position="3841"/>
        <end position="3873"/>
    </location>
</feature>
<feature type="repeat" description="ANK" evidence="6">
    <location>
        <begin position="414"/>
        <end position="446"/>
    </location>
</feature>
<feature type="region of interest" description="Disordered" evidence="8">
    <location>
        <begin position="2569"/>
        <end position="2590"/>
    </location>
</feature>
<feature type="compositionally biased region" description="Basic and acidic residues" evidence="8">
    <location>
        <begin position="2074"/>
        <end position="2090"/>
    </location>
</feature>
<feature type="compositionally biased region" description="Acidic residues" evidence="8">
    <location>
        <begin position="4985"/>
        <end position="4996"/>
    </location>
</feature>
<dbReference type="EMBL" id="CAKXAJ010024837">
    <property type="protein sequence ID" value="CAH2231295.1"/>
    <property type="molecule type" value="Genomic_DNA"/>
</dbReference>
<feature type="compositionally biased region" description="Polar residues" evidence="8">
    <location>
        <begin position="2091"/>
        <end position="2100"/>
    </location>
</feature>
<dbReference type="GO" id="GO:0007165">
    <property type="term" value="P:signal transduction"/>
    <property type="evidence" value="ECO:0007669"/>
    <property type="project" value="InterPro"/>
</dbReference>
<feature type="compositionally biased region" description="Basic and acidic residues" evidence="8">
    <location>
        <begin position="2193"/>
        <end position="2202"/>
    </location>
</feature>
<organism evidence="11 12">
    <name type="scientific">Pararge aegeria aegeria</name>
    <dbReference type="NCBI Taxonomy" id="348720"/>
    <lineage>
        <taxon>Eukaryota</taxon>
        <taxon>Metazoa</taxon>
        <taxon>Ecdysozoa</taxon>
        <taxon>Arthropoda</taxon>
        <taxon>Hexapoda</taxon>
        <taxon>Insecta</taxon>
        <taxon>Pterygota</taxon>
        <taxon>Neoptera</taxon>
        <taxon>Endopterygota</taxon>
        <taxon>Lepidoptera</taxon>
        <taxon>Glossata</taxon>
        <taxon>Ditrysia</taxon>
        <taxon>Papilionoidea</taxon>
        <taxon>Nymphalidae</taxon>
        <taxon>Satyrinae</taxon>
        <taxon>Satyrini</taxon>
        <taxon>Parargina</taxon>
        <taxon>Pararge</taxon>
    </lineage>
</organism>
<comment type="subcellular location">
    <subcellularLocation>
        <location evidence="1">Cytoplasm</location>
        <location evidence="1">Cytoskeleton</location>
    </subcellularLocation>
</comment>
<feature type="repeat" description="ANK" evidence="6">
    <location>
        <begin position="251"/>
        <end position="283"/>
    </location>
</feature>
<dbReference type="Pfam" id="PF00531">
    <property type="entry name" value="Death"/>
    <property type="match status" value="1"/>
</dbReference>
<evidence type="ECO:0000259" key="9">
    <source>
        <dbReference type="PROSITE" id="PS50017"/>
    </source>
</evidence>
<reference evidence="11" key="1">
    <citation type="submission" date="2022-03" db="EMBL/GenBank/DDBJ databases">
        <authorList>
            <person name="Lindestad O."/>
        </authorList>
    </citation>
    <scope>NUCLEOTIDE SEQUENCE</scope>
</reference>
<protein>
    <submittedName>
        <fullName evidence="11">Jg20613 protein</fullName>
    </submittedName>
</protein>
<dbReference type="Proteomes" id="UP000838756">
    <property type="component" value="Unassembled WGS sequence"/>
</dbReference>
<feature type="compositionally biased region" description="Polar residues" evidence="8">
    <location>
        <begin position="4763"/>
        <end position="4776"/>
    </location>
</feature>
<dbReference type="Gene3D" id="1.25.40.20">
    <property type="entry name" value="Ankyrin repeat-containing domain"/>
    <property type="match status" value="4"/>
</dbReference>
<evidence type="ECO:0000256" key="1">
    <source>
        <dbReference type="ARBA" id="ARBA00004245"/>
    </source>
</evidence>
<feature type="compositionally biased region" description="Basic and acidic residues" evidence="8">
    <location>
        <begin position="3051"/>
        <end position="3067"/>
    </location>
</feature>
<feature type="repeat" description="ANK" evidence="6">
    <location>
        <begin position="744"/>
        <end position="776"/>
    </location>
</feature>
<dbReference type="FunFam" id="1.25.40.20:FF:000095">
    <property type="entry name" value="Ankyrin 2, isoform J"/>
    <property type="match status" value="1"/>
</dbReference>
<feature type="region of interest" description="Disordered" evidence="8">
    <location>
        <begin position="37"/>
        <end position="65"/>
    </location>
</feature>
<dbReference type="InterPro" id="IPR000488">
    <property type="entry name" value="Death_dom"/>
</dbReference>
<feature type="region of interest" description="Disordered" evidence="8">
    <location>
        <begin position="6063"/>
        <end position="6126"/>
    </location>
</feature>
<feature type="compositionally biased region" description="Basic and acidic residues" evidence="8">
    <location>
        <begin position="2480"/>
        <end position="2498"/>
    </location>
</feature>
<evidence type="ECO:0000313" key="11">
    <source>
        <dbReference type="EMBL" id="CAH2231295.1"/>
    </source>
</evidence>
<feature type="compositionally biased region" description="Basic and acidic residues" evidence="8">
    <location>
        <begin position="3600"/>
        <end position="3614"/>
    </location>
</feature>
<dbReference type="SUPFAM" id="SSF48403">
    <property type="entry name" value="Ankyrin repeat"/>
    <property type="match status" value="3"/>
</dbReference>
<feature type="repeat" description="ANK" evidence="6">
    <location>
        <begin position="447"/>
        <end position="479"/>
    </location>
</feature>
<dbReference type="PROSITE" id="PS50088">
    <property type="entry name" value="ANK_REPEAT"/>
    <property type="match status" value="20"/>
</dbReference>
<evidence type="ECO:0000313" key="12">
    <source>
        <dbReference type="Proteomes" id="UP000838756"/>
    </source>
</evidence>
<feature type="repeat" description="ANK" evidence="6">
    <location>
        <begin position="579"/>
        <end position="611"/>
    </location>
</feature>
<dbReference type="SMART" id="SM00248">
    <property type="entry name" value="ANK"/>
    <property type="match status" value="23"/>
</dbReference>
<comment type="caution">
    <text evidence="11">The sequence shown here is derived from an EMBL/GenBank/DDBJ whole genome shotgun (WGS) entry which is preliminary data.</text>
</comment>
<feature type="compositionally biased region" description="Polar residues" evidence="8">
    <location>
        <begin position="6117"/>
        <end position="6126"/>
    </location>
</feature>
<gene>
    <name evidence="11" type="primary">jg20613</name>
    <name evidence="11" type="ORF">PAEG_LOCUS10020</name>
</gene>
<feature type="compositionally biased region" description="Polar residues" evidence="8">
    <location>
        <begin position="4438"/>
        <end position="4448"/>
    </location>
</feature>
<evidence type="ECO:0000259" key="10">
    <source>
        <dbReference type="PROSITE" id="PS51145"/>
    </source>
</evidence>
<dbReference type="Pfam" id="PF13637">
    <property type="entry name" value="Ank_4"/>
    <property type="match status" value="4"/>
</dbReference>
<dbReference type="InterPro" id="IPR002110">
    <property type="entry name" value="Ankyrin_rpt"/>
</dbReference>
<dbReference type="Gene3D" id="1.10.533.10">
    <property type="entry name" value="Death Domain, Fas"/>
    <property type="match status" value="1"/>
</dbReference>
<feature type="region of interest" description="Disordered" evidence="8">
    <location>
        <begin position="1824"/>
        <end position="1853"/>
    </location>
</feature>
<feature type="region of interest" description="Disordered" evidence="8">
    <location>
        <begin position="5992"/>
        <end position="6029"/>
    </location>
</feature>
<feature type="compositionally biased region" description="Basic and acidic residues" evidence="8">
    <location>
        <begin position="3859"/>
        <end position="3873"/>
    </location>
</feature>
<feature type="region of interest" description="Disordered" evidence="8">
    <location>
        <begin position="4981"/>
        <end position="5053"/>
    </location>
</feature>
<dbReference type="FunFam" id="1.25.40.20:FF:000003">
    <property type="entry name" value="Ankyrin, isoform B"/>
    <property type="match status" value="1"/>
</dbReference>
<feature type="coiled-coil region" evidence="7">
    <location>
        <begin position="4677"/>
        <end position="4704"/>
    </location>
</feature>
<dbReference type="PANTHER" id="PTHR24198:SF165">
    <property type="entry name" value="ANKYRIN REPEAT-CONTAINING PROTEIN-RELATED"/>
    <property type="match status" value="1"/>
</dbReference>
<feature type="region of interest" description="Disordered" evidence="8">
    <location>
        <begin position="3992"/>
        <end position="4061"/>
    </location>
</feature>
<feature type="region of interest" description="Disordered" evidence="8">
    <location>
        <begin position="3686"/>
        <end position="3771"/>
    </location>
</feature>
<dbReference type="SUPFAM" id="SSF47986">
    <property type="entry name" value="DEATH domain"/>
    <property type="match status" value="1"/>
</dbReference>
<evidence type="ECO:0000256" key="6">
    <source>
        <dbReference type="PROSITE-ProRule" id="PRU00023"/>
    </source>
</evidence>
<feature type="compositionally biased region" description="Polar residues" evidence="8">
    <location>
        <begin position="4385"/>
        <end position="4395"/>
    </location>
</feature>
<dbReference type="GO" id="GO:0005737">
    <property type="term" value="C:cytoplasm"/>
    <property type="evidence" value="ECO:0007669"/>
    <property type="project" value="TreeGrafter"/>
</dbReference>
<dbReference type="FunFam" id="1.25.40.20:FF:000001">
    <property type="entry name" value="Ankyrin-2 isoform 2"/>
    <property type="match status" value="1"/>
</dbReference>
<feature type="repeat" description="ANK" evidence="6">
    <location>
        <begin position="777"/>
        <end position="809"/>
    </location>
</feature>
<feature type="region of interest" description="Disordered" evidence="8">
    <location>
        <begin position="4214"/>
        <end position="4254"/>
    </location>
</feature>
<feature type="repeat" description="ANK" evidence="6">
    <location>
        <begin position="546"/>
        <end position="578"/>
    </location>
</feature>
<feature type="region of interest" description="Disordered" evidence="8">
    <location>
        <begin position="2356"/>
        <end position="2397"/>
    </location>
</feature>
<feature type="compositionally biased region" description="Basic and acidic residues" evidence="8">
    <location>
        <begin position="2160"/>
        <end position="2171"/>
    </location>
</feature>
<feature type="region of interest" description="Disordered" evidence="8">
    <location>
        <begin position="2020"/>
        <end position="2052"/>
    </location>
</feature>
<feature type="compositionally biased region" description="Polar residues" evidence="8">
    <location>
        <begin position="5911"/>
        <end position="5928"/>
    </location>
</feature>
<dbReference type="PROSITE" id="PS51145">
    <property type="entry name" value="ZU5"/>
    <property type="match status" value="2"/>
</dbReference>
<feature type="compositionally biased region" description="Basic and acidic residues" evidence="8">
    <location>
        <begin position="1610"/>
        <end position="1640"/>
    </location>
</feature>
<feature type="domain" description="ZU5" evidence="10">
    <location>
        <begin position="992"/>
        <end position="1124"/>
    </location>
</feature>
<feature type="region of interest" description="Disordered" evidence="8">
    <location>
        <begin position="2425"/>
        <end position="2498"/>
    </location>
</feature>
<feature type="repeat" description="ANK" evidence="6">
    <location>
        <begin position="156"/>
        <end position="178"/>
    </location>
</feature>
<feature type="region of interest" description="Disordered" evidence="8">
    <location>
        <begin position="3626"/>
        <end position="3648"/>
    </location>
</feature>
<feature type="region of interest" description="Disordered" evidence="8">
    <location>
        <begin position="3595"/>
        <end position="3614"/>
    </location>
</feature>
<dbReference type="InterPro" id="IPR011029">
    <property type="entry name" value="DEATH-like_dom_sf"/>
</dbReference>
<keyword evidence="12" id="KW-1185">Reference proteome</keyword>
<keyword evidence="7" id="KW-0175">Coiled coil</keyword>
<evidence type="ECO:0000256" key="4">
    <source>
        <dbReference type="ARBA" id="ARBA00023043"/>
    </source>
</evidence>
<feature type="repeat" description="ANK" evidence="6">
    <location>
        <begin position="678"/>
        <end position="710"/>
    </location>
</feature>
<feature type="compositionally biased region" description="Basic and acidic residues" evidence="8">
    <location>
        <begin position="2289"/>
        <end position="2313"/>
    </location>
</feature>
<feature type="region of interest" description="Disordered" evidence="8">
    <location>
        <begin position="3532"/>
        <end position="3556"/>
    </location>
</feature>
<evidence type="ECO:0000256" key="3">
    <source>
        <dbReference type="ARBA" id="ARBA00022737"/>
    </source>
</evidence>
<feature type="domain" description="ZU5" evidence="10">
    <location>
        <begin position="1158"/>
        <end position="1306"/>
    </location>
</feature>
<feature type="compositionally biased region" description="Basic and acidic residues" evidence="8">
    <location>
        <begin position="4818"/>
        <end position="4833"/>
    </location>
</feature>
<feature type="region of interest" description="Disordered" evidence="8">
    <location>
        <begin position="4355"/>
        <end position="4414"/>
    </location>
</feature>
<feature type="repeat" description="ANK" evidence="6">
    <location>
        <begin position="381"/>
        <end position="413"/>
    </location>
</feature>
<feature type="region of interest" description="Disordered" evidence="8">
    <location>
        <begin position="2074"/>
        <end position="2202"/>
    </location>
</feature>
<dbReference type="OrthoDB" id="20872at2759"/>
<feature type="compositionally biased region" description="Basic and acidic residues" evidence="8">
    <location>
        <begin position="5869"/>
        <end position="5886"/>
    </location>
</feature>
<dbReference type="GO" id="GO:0016020">
    <property type="term" value="C:membrane"/>
    <property type="evidence" value="ECO:0007669"/>
    <property type="project" value="UniProtKB-ARBA"/>
</dbReference>
<dbReference type="InterPro" id="IPR000906">
    <property type="entry name" value="ZU5_dom"/>
</dbReference>
<feature type="repeat" description="ANK" evidence="6">
    <location>
        <begin position="123"/>
        <end position="155"/>
    </location>
</feature>
<feature type="region of interest" description="Disordered" evidence="8">
    <location>
        <begin position="3051"/>
        <end position="3081"/>
    </location>
</feature>
<feature type="compositionally biased region" description="Basic and acidic residues" evidence="8">
    <location>
        <begin position="4449"/>
        <end position="4469"/>
    </location>
</feature>
<keyword evidence="5" id="KW-0206">Cytoskeleton</keyword>
<feature type="region of interest" description="Disordered" evidence="8">
    <location>
        <begin position="5391"/>
        <end position="5413"/>
    </location>
</feature>
<dbReference type="InterPro" id="IPR040745">
    <property type="entry name" value="Ankyrin_UPA"/>
</dbReference>
<dbReference type="FunFam" id="2.60.220.30:FF:000001">
    <property type="entry name" value="Ankyrin-3 isoform 2"/>
    <property type="match status" value="1"/>
</dbReference>
<feature type="compositionally biased region" description="Basic and acidic residues" evidence="8">
    <location>
        <begin position="2020"/>
        <end position="2037"/>
    </location>
</feature>
<dbReference type="PRINTS" id="PR01415">
    <property type="entry name" value="ANKYRIN"/>
</dbReference>
<feature type="region of interest" description="Disordered" evidence="8">
    <location>
        <begin position="1756"/>
        <end position="1799"/>
    </location>
</feature>
<dbReference type="Pfam" id="PF00791">
    <property type="entry name" value="ZU5"/>
    <property type="match status" value="1"/>
</dbReference>
<dbReference type="SMART" id="SM00218">
    <property type="entry name" value="ZU5"/>
    <property type="match status" value="1"/>
</dbReference>
<dbReference type="PROSITE" id="PS50297">
    <property type="entry name" value="ANK_REP_REGION"/>
    <property type="match status" value="19"/>
</dbReference>
<feature type="repeat" description="ANK" evidence="6">
    <location>
        <begin position="480"/>
        <end position="512"/>
    </location>
</feature>
<evidence type="ECO:0000256" key="8">
    <source>
        <dbReference type="SAM" id="MobiDB-lite"/>
    </source>
</evidence>
<feature type="compositionally biased region" description="Basic and acidic residues" evidence="8">
    <location>
        <begin position="4752"/>
        <end position="4762"/>
    </location>
</feature>
<feature type="compositionally biased region" description="Basic and acidic residues" evidence="8">
    <location>
        <begin position="5010"/>
        <end position="5022"/>
    </location>
</feature>
<feature type="region of interest" description="Disordered" evidence="8">
    <location>
        <begin position="1964"/>
        <end position="1994"/>
    </location>
</feature>
<feature type="compositionally biased region" description="Polar residues" evidence="8">
    <location>
        <begin position="1790"/>
        <end position="1799"/>
    </location>
</feature>
<evidence type="ECO:0000256" key="5">
    <source>
        <dbReference type="ARBA" id="ARBA00023212"/>
    </source>
</evidence>
<dbReference type="CDD" id="cd08317">
    <property type="entry name" value="Death_ank"/>
    <property type="match status" value="1"/>
</dbReference>
<feature type="compositionally biased region" description="Polar residues" evidence="8">
    <location>
        <begin position="2109"/>
        <end position="2118"/>
    </location>
</feature>
<feature type="compositionally biased region" description="Basic and acidic residues" evidence="8">
    <location>
        <begin position="3687"/>
        <end position="3696"/>
    </location>
</feature>
<feature type="compositionally biased region" description="Basic and acidic residues" evidence="8">
    <location>
        <begin position="4355"/>
        <end position="4383"/>
    </location>
</feature>
<feature type="compositionally biased region" description="Basic and acidic residues" evidence="8">
    <location>
        <begin position="3992"/>
        <end position="4003"/>
    </location>
</feature>